<dbReference type="EMBL" id="KI913952">
    <property type="protein sequence ID" value="ETW10267.1"/>
    <property type="molecule type" value="Genomic_DNA"/>
</dbReference>
<dbReference type="Proteomes" id="UP000285060">
    <property type="component" value="Unassembled WGS sequence"/>
</dbReference>
<dbReference type="RefSeq" id="XP_008861678.1">
    <property type="nucleotide sequence ID" value="XM_008863456.1"/>
</dbReference>
<gene>
    <name evidence="3" type="ORF">DYB32_003994</name>
    <name evidence="2" type="ORF">H310_00616</name>
</gene>
<sequence>MASLALEGGGDDPDCWPSMHLPSDSDIAIIRALLRWGEFKCQRSLEHIKSLDLPLVNGMLSATASMAGRIGLHNWVDSIIQYCGPLTASIDKFLAHQLLSTLAFALDEQSRHTESGRVRGMEERIQELEHHVEELHSMLLDEVRSKNQLSQELNHAQMMTNDASSIAGKLEEELELLQRTLLERQEAITKGLNNEIADLEEQLDASNRQCERLHRENIALEAKLKQTEQKLMWSMLFLTVRTHHGVKAIRSYTAKA</sequence>
<dbReference type="OrthoDB" id="62224at2759"/>
<proteinExistence type="predicted"/>
<evidence type="ECO:0000256" key="1">
    <source>
        <dbReference type="SAM" id="Coils"/>
    </source>
</evidence>
<dbReference type="VEuPathDB" id="FungiDB:H310_00616"/>
<reference evidence="3 4" key="2">
    <citation type="submission" date="2018-08" db="EMBL/GenBank/DDBJ databases">
        <title>Aphanomyces genome sequencing and annotation.</title>
        <authorList>
            <person name="Minardi D."/>
            <person name="Oidtmann B."/>
            <person name="Van Der Giezen M."/>
            <person name="Studholme D.J."/>
        </authorList>
    </citation>
    <scope>NUCLEOTIDE SEQUENCE [LARGE SCALE GENOMIC DNA]</scope>
    <source>
        <strain evidence="3 4">NJM0002</strain>
    </source>
</reference>
<reference evidence="2" key="1">
    <citation type="submission" date="2013-12" db="EMBL/GenBank/DDBJ databases">
        <title>The Genome Sequence of Aphanomyces invadans NJM9701.</title>
        <authorList>
            <consortium name="The Broad Institute Genomics Platform"/>
            <person name="Russ C."/>
            <person name="Tyler B."/>
            <person name="van West P."/>
            <person name="Dieguez-Uribeondo J."/>
            <person name="Young S.K."/>
            <person name="Zeng Q."/>
            <person name="Gargeya S."/>
            <person name="Fitzgerald M."/>
            <person name="Abouelleil A."/>
            <person name="Alvarado L."/>
            <person name="Chapman S.B."/>
            <person name="Gainer-Dewar J."/>
            <person name="Goldberg J."/>
            <person name="Griggs A."/>
            <person name="Gujja S."/>
            <person name="Hansen M."/>
            <person name="Howarth C."/>
            <person name="Imamovic A."/>
            <person name="Ireland A."/>
            <person name="Larimer J."/>
            <person name="McCowan C."/>
            <person name="Murphy C."/>
            <person name="Pearson M."/>
            <person name="Poon T.W."/>
            <person name="Priest M."/>
            <person name="Roberts A."/>
            <person name="Saif S."/>
            <person name="Shea T."/>
            <person name="Sykes S."/>
            <person name="Wortman J."/>
            <person name="Nusbaum C."/>
            <person name="Birren B."/>
        </authorList>
    </citation>
    <scope>NUCLEOTIDE SEQUENCE [LARGE SCALE GENOMIC DNA]</scope>
    <source>
        <strain evidence="2">NJM9701</strain>
    </source>
</reference>
<evidence type="ECO:0000313" key="2">
    <source>
        <dbReference type="EMBL" id="ETW10267.1"/>
    </source>
</evidence>
<evidence type="ECO:0000313" key="4">
    <source>
        <dbReference type="Proteomes" id="UP000285060"/>
    </source>
</evidence>
<protein>
    <submittedName>
        <fullName evidence="2">Uncharacterized protein</fullName>
    </submittedName>
</protein>
<dbReference type="GeneID" id="20077666"/>
<dbReference type="AlphaFoldDB" id="A0A024UWE6"/>
<dbReference type="EMBL" id="QUSY01000271">
    <property type="protein sequence ID" value="RHY30825.1"/>
    <property type="molecule type" value="Genomic_DNA"/>
</dbReference>
<organism evidence="2">
    <name type="scientific">Aphanomyces invadans</name>
    <dbReference type="NCBI Taxonomy" id="157072"/>
    <lineage>
        <taxon>Eukaryota</taxon>
        <taxon>Sar</taxon>
        <taxon>Stramenopiles</taxon>
        <taxon>Oomycota</taxon>
        <taxon>Saprolegniomycetes</taxon>
        <taxon>Saprolegniales</taxon>
        <taxon>Verrucalvaceae</taxon>
        <taxon>Aphanomyces</taxon>
    </lineage>
</organism>
<feature type="coiled-coil region" evidence="1">
    <location>
        <begin position="167"/>
        <end position="230"/>
    </location>
</feature>
<keyword evidence="4" id="KW-1185">Reference proteome</keyword>
<evidence type="ECO:0000313" key="3">
    <source>
        <dbReference type="EMBL" id="RHY30825.1"/>
    </source>
</evidence>
<name>A0A024UWE6_9STRA</name>
<keyword evidence="1" id="KW-0175">Coiled coil</keyword>
<accession>A0A024UWE6</accession>